<dbReference type="EMBL" id="FNHH01000006">
    <property type="protein sequence ID" value="SDM11821.1"/>
    <property type="molecule type" value="Genomic_DNA"/>
</dbReference>
<organism evidence="1 2">
    <name type="scientific">Daejeonella rubra</name>
    <dbReference type="NCBI Taxonomy" id="990371"/>
    <lineage>
        <taxon>Bacteria</taxon>
        <taxon>Pseudomonadati</taxon>
        <taxon>Bacteroidota</taxon>
        <taxon>Sphingobacteriia</taxon>
        <taxon>Sphingobacteriales</taxon>
        <taxon>Sphingobacteriaceae</taxon>
        <taxon>Daejeonella</taxon>
    </lineage>
</organism>
<dbReference type="RefSeq" id="WP_176767620.1">
    <property type="nucleotide sequence ID" value="NZ_FNHH01000006.1"/>
</dbReference>
<dbReference type="PANTHER" id="PTHR10443:SF12">
    <property type="entry name" value="DIPEPTIDASE"/>
    <property type="match status" value="1"/>
</dbReference>
<dbReference type="InterPro" id="IPR008257">
    <property type="entry name" value="Pept_M19"/>
</dbReference>
<name>A0A1G9QLX1_9SPHI</name>
<dbReference type="CDD" id="cd01301">
    <property type="entry name" value="rDP_like"/>
    <property type="match status" value="1"/>
</dbReference>
<protein>
    <submittedName>
        <fullName evidence="1">Membrane dipeptidase</fullName>
    </submittedName>
</protein>
<dbReference type="Pfam" id="PF01244">
    <property type="entry name" value="Peptidase_M19"/>
    <property type="match status" value="1"/>
</dbReference>
<accession>A0A1G9QLX1</accession>
<evidence type="ECO:0000313" key="1">
    <source>
        <dbReference type="EMBL" id="SDM11821.1"/>
    </source>
</evidence>
<dbReference type="PANTHER" id="PTHR10443">
    <property type="entry name" value="MICROSOMAL DIPEPTIDASE"/>
    <property type="match status" value="1"/>
</dbReference>
<keyword evidence="2" id="KW-1185">Reference proteome</keyword>
<dbReference type="InterPro" id="IPR032466">
    <property type="entry name" value="Metal_Hydrolase"/>
</dbReference>
<dbReference type="GO" id="GO:0006508">
    <property type="term" value="P:proteolysis"/>
    <property type="evidence" value="ECO:0007669"/>
    <property type="project" value="InterPro"/>
</dbReference>
<dbReference type="SUPFAM" id="SSF51556">
    <property type="entry name" value="Metallo-dependent hydrolases"/>
    <property type="match status" value="1"/>
</dbReference>
<proteinExistence type="predicted"/>
<evidence type="ECO:0000313" key="2">
    <source>
        <dbReference type="Proteomes" id="UP000199226"/>
    </source>
</evidence>
<sequence>MKKTLIFILLFSSIHVFGQSSLKIHKKAIVVDTHGDILTDQIKSGIDLGIRQKGGNFDLIRAREGGLDVQVFSVWSDYTGGFALANRQIDSLDALISRHPDMIAKVRTAAELKSAVKQGKMAALFGVEGGHMIENKLENLDALAKRGMTYMTLTWNNSTPWSSSAYEETFKKDSLKQIGLSDLGVKIIKRMNELGVIVDLSHVGETTFYDAIRVSTKPVMASHSSAYVFHAHQRNLKDDQIRAIAKTGGVIFVNFYSDFLDSTYRPKLVSFNARHKAELAELTGKFGSRSKAEEEINRKYKQEIDDMKAPLSLLIEHIDHMVKLVGADHVGLGADYDGAESFPKGLEDVSKYPVITEELLKLGYSKKDVKKVLGGNFIRLLKANRG</sequence>
<dbReference type="AlphaFoldDB" id="A0A1G9QLX1"/>
<dbReference type="Gene3D" id="3.20.20.140">
    <property type="entry name" value="Metal-dependent hydrolases"/>
    <property type="match status" value="1"/>
</dbReference>
<dbReference type="PROSITE" id="PS51365">
    <property type="entry name" value="RENAL_DIPEPTIDASE_2"/>
    <property type="match status" value="1"/>
</dbReference>
<reference evidence="2" key="1">
    <citation type="submission" date="2016-10" db="EMBL/GenBank/DDBJ databases">
        <authorList>
            <person name="Varghese N."/>
            <person name="Submissions S."/>
        </authorList>
    </citation>
    <scope>NUCLEOTIDE SEQUENCE [LARGE SCALE GENOMIC DNA]</scope>
    <source>
        <strain evidence="2">DSM 24536</strain>
    </source>
</reference>
<dbReference type="GO" id="GO:0070573">
    <property type="term" value="F:metallodipeptidase activity"/>
    <property type="evidence" value="ECO:0007669"/>
    <property type="project" value="InterPro"/>
</dbReference>
<gene>
    <name evidence="1" type="ORF">SAMN05421813_10696</name>
</gene>
<dbReference type="Proteomes" id="UP000199226">
    <property type="component" value="Unassembled WGS sequence"/>
</dbReference>